<feature type="compositionally biased region" description="Low complexity" evidence="1">
    <location>
        <begin position="140"/>
        <end position="151"/>
    </location>
</feature>
<evidence type="ECO:0000256" key="1">
    <source>
        <dbReference type="SAM" id="MobiDB-lite"/>
    </source>
</evidence>
<dbReference type="OrthoDB" id="4836052at2759"/>
<feature type="region of interest" description="Disordered" evidence="1">
    <location>
        <begin position="133"/>
        <end position="159"/>
    </location>
</feature>
<comment type="caution">
    <text evidence="2">The sequence shown here is derived from an EMBL/GenBank/DDBJ whole genome shotgun (WGS) entry which is preliminary data.</text>
</comment>
<dbReference type="Proteomes" id="UP000639643">
    <property type="component" value="Unassembled WGS sequence"/>
</dbReference>
<organism evidence="2 3">
    <name type="scientific">Colletotrichum musicola</name>
    <dbReference type="NCBI Taxonomy" id="2175873"/>
    <lineage>
        <taxon>Eukaryota</taxon>
        <taxon>Fungi</taxon>
        <taxon>Dikarya</taxon>
        <taxon>Ascomycota</taxon>
        <taxon>Pezizomycotina</taxon>
        <taxon>Sordariomycetes</taxon>
        <taxon>Hypocreomycetidae</taxon>
        <taxon>Glomerellales</taxon>
        <taxon>Glomerellaceae</taxon>
        <taxon>Colletotrichum</taxon>
        <taxon>Colletotrichum orchidearum species complex</taxon>
    </lineage>
</organism>
<protein>
    <submittedName>
        <fullName evidence="2">Uncharacterized protein</fullName>
    </submittedName>
</protein>
<proteinExistence type="predicted"/>
<name>A0A8H6NBV2_9PEZI</name>
<accession>A0A8H6NBV2</accession>
<reference evidence="2" key="1">
    <citation type="journal article" date="2020" name="Phytopathology">
        <title>Genome Sequence Resources of Colletotrichum truncatum, C. plurivorum, C. musicola, and C. sojae: Four Species Pathogenic to Soybean (Glycine max).</title>
        <authorList>
            <person name="Rogerio F."/>
            <person name="Boufleur T.R."/>
            <person name="Ciampi-Guillardi M."/>
            <person name="Sukno S.A."/>
            <person name="Thon M.R."/>
            <person name="Massola Junior N.S."/>
            <person name="Baroncelli R."/>
        </authorList>
    </citation>
    <scope>NUCLEOTIDE SEQUENCE</scope>
    <source>
        <strain evidence="2">LFN0074</strain>
    </source>
</reference>
<gene>
    <name evidence="2" type="ORF">CMUS01_09130</name>
</gene>
<evidence type="ECO:0000313" key="2">
    <source>
        <dbReference type="EMBL" id="KAF6827148.1"/>
    </source>
</evidence>
<evidence type="ECO:0000313" key="3">
    <source>
        <dbReference type="Proteomes" id="UP000639643"/>
    </source>
</evidence>
<sequence>MGALPEVALRYHTTGGLTHRHHRVKKASQNDEVMVPARQDAVEDVSYEPQYTVQTAGAWSPWAADLKGREFYYRSRIGINGQWEYDFASERPFQPTHIPTDTPIYQTSYPPQPIPAPVQQAPTEHIQYTRKVYHREDRPSSASDFSHSSSDQDFEARPRRSGYTIPAIIDLDMDDNLRIMVPNGRGSETSLIWDRKGRHSGSRTCTGHRVRKWLQSEFEA</sequence>
<dbReference type="AlphaFoldDB" id="A0A8H6NBV2"/>
<keyword evidence="3" id="KW-1185">Reference proteome</keyword>
<dbReference type="EMBL" id="WIGM01000377">
    <property type="protein sequence ID" value="KAF6827148.1"/>
    <property type="molecule type" value="Genomic_DNA"/>
</dbReference>